<dbReference type="SUPFAM" id="SSF52266">
    <property type="entry name" value="SGNH hydrolase"/>
    <property type="match status" value="1"/>
</dbReference>
<evidence type="ECO:0008006" key="5">
    <source>
        <dbReference type="Google" id="ProtNLM"/>
    </source>
</evidence>
<dbReference type="PROSITE" id="PS51318">
    <property type="entry name" value="TAT"/>
    <property type="match status" value="1"/>
</dbReference>
<name>A0ABQ4DZ79_9ACTN</name>
<feature type="signal peptide" evidence="2">
    <location>
        <begin position="1"/>
        <end position="34"/>
    </location>
</feature>
<dbReference type="EMBL" id="BONW01000013">
    <property type="protein sequence ID" value="GIG87779.1"/>
    <property type="molecule type" value="Genomic_DNA"/>
</dbReference>
<dbReference type="CDD" id="cd01823">
    <property type="entry name" value="SEST_like"/>
    <property type="match status" value="1"/>
</dbReference>
<dbReference type="PANTHER" id="PTHR37981:SF1">
    <property type="entry name" value="SGNH HYDROLASE-TYPE ESTERASE DOMAIN-CONTAINING PROTEIN"/>
    <property type="match status" value="1"/>
</dbReference>
<dbReference type="PANTHER" id="PTHR37981">
    <property type="entry name" value="LIPASE 2"/>
    <property type="match status" value="1"/>
</dbReference>
<feature type="chain" id="PRO_5047282693" description="SGNH hydrolase-type esterase domain-containing protein" evidence="2">
    <location>
        <begin position="35"/>
        <end position="1317"/>
    </location>
</feature>
<evidence type="ECO:0000313" key="3">
    <source>
        <dbReference type="EMBL" id="GIG87779.1"/>
    </source>
</evidence>
<dbReference type="InterPro" id="IPR037460">
    <property type="entry name" value="SEST-like"/>
</dbReference>
<dbReference type="InterPro" id="IPR036514">
    <property type="entry name" value="SGNH_hydro_sf"/>
</dbReference>
<comment type="caution">
    <text evidence="3">The sequence shown here is derived from an EMBL/GenBank/DDBJ whole genome shotgun (WGS) entry which is preliminary data.</text>
</comment>
<proteinExistence type="predicted"/>
<accession>A0ABQ4DZ79</accession>
<feature type="region of interest" description="Disordered" evidence="1">
    <location>
        <begin position="653"/>
        <end position="675"/>
    </location>
</feature>
<protein>
    <recommendedName>
        <fullName evidence="5">SGNH hydrolase-type esterase domain-containing protein</fullName>
    </recommendedName>
</protein>
<feature type="region of interest" description="Disordered" evidence="1">
    <location>
        <begin position="28"/>
        <end position="60"/>
    </location>
</feature>
<keyword evidence="2" id="KW-0732">Signal</keyword>
<evidence type="ECO:0000313" key="4">
    <source>
        <dbReference type="Proteomes" id="UP000646749"/>
    </source>
</evidence>
<keyword evidence="4" id="KW-1185">Reference proteome</keyword>
<sequence>MPWHPRRRAVRTVAATIATLLCASLAGVPGPAAAGPPPTDDRASSPAPPADPTTVSPADRDQVIGAGWRTSQDLLWTTVGDSRGFHLLVAEASTGFTWRTAATLVEPSISSDQWVGNVCLTGSGDRAVVAYQPRHFTNREHLFNRGAFAAIVDLGTGQVTKLDTNVSIAYHNPGCGADERAALVTGGATDLGMTRVQVVDTVTRSITMERQLSGQVTSAVPFGKGFAAIRASDILAVSGTDPEQVVASTRGLSAHLRPVGANGMAFLERVDDHTALVRHVTDGVVRDIARGPATDLGLAPGLGGQVFVTGSPTPVAAMPAGMRAIKVPATSTLSTTGAAAVLRTDRSGTASGAEPAAVSIVATTPTTGKATTFQVTPGLRPANELGSGRRPAPQLSASAVGIASATSPFEEDRYCSVPRNTLDNQVEQPHWKQVEWAANMAVQDALTFTRPAGWRGSGLPAWTPRSVAPPKALAGGGTVPAQIMLAILAQESNLWQASWHALEGVVGNPLVGAYYGTREGWFIDWAEADCGYGVAQVTDGMRLAGRGKPGEVIRPYTQQRQIALDYATNIQAGLQILQDKWNQTYNAGIRIHNADPSRIENWFAAVWAYNSGLNPQASTGNTSGCTPGPSCTDHRGAWGLGWGNNPANPDYRFDRNPFLNGENGEGSPSDAARPQDWPYPEKIMGWAAYPIVKTDFRLDGFYEPAYRQAWWLNEINRSQGIKPWLDTFCGTLNNCSLDRNTGEGSCGYADYHCWWHWPASWQTACEQSCGYRADLIPVGTAEPARGTHYPPQCRIETMPADAYIIDDQPASSPVVRSDLCPTKTRNDGTFTLQFSGAANGTFPAKRDFHQIGSGLNGHYWFGHEYSPETEAASRVKVTGTWQLGRSLNQWAKVYVHMPNRGGRTQQAHYKIDRGAGATGGPRYKWRVLGQKYEPYNRWVSLGTFQFNGTPRIELSNITRTAIDRSGVDSVMWDAVAIVPLSAKPRNFVVGLGDSYSSGEGVIDNAARDYSPESNHDGDGVTAYRNGCHRSRYSWLHQASLADDQRSIGTRSDQLDPQMDLQFPACSGAQAEHMFPSGHSPITNLTVNDPATGQPFKTEWGEPATGTMREVTQMDRGFLDENTTLVTLTVGGNDIGWHGALKECLANVLMDCMNAEVDDERIADFIPINITRYLPNTVTAVLRAIKLLAPNAKVVLLGYPELISNQADCLRIPGIPFQISTAEDEWIRQMVHLLDSTLNDIVTNARSSLGLNVRYGSSIGEFLGSGICGASPGIHSVLLGNTDGEKPNLFSSHSFHPNMRGGQLYRNVLNRELRALGI</sequence>
<evidence type="ECO:0000256" key="1">
    <source>
        <dbReference type="SAM" id="MobiDB-lite"/>
    </source>
</evidence>
<dbReference type="InterPro" id="IPR006311">
    <property type="entry name" value="TAT_signal"/>
</dbReference>
<organism evidence="3 4">
    <name type="scientific">Plantactinospora endophytica</name>
    <dbReference type="NCBI Taxonomy" id="673535"/>
    <lineage>
        <taxon>Bacteria</taxon>
        <taxon>Bacillati</taxon>
        <taxon>Actinomycetota</taxon>
        <taxon>Actinomycetes</taxon>
        <taxon>Micromonosporales</taxon>
        <taxon>Micromonosporaceae</taxon>
        <taxon>Plantactinospora</taxon>
    </lineage>
</organism>
<dbReference type="Gene3D" id="3.40.50.1110">
    <property type="entry name" value="SGNH hydrolase"/>
    <property type="match status" value="1"/>
</dbReference>
<evidence type="ECO:0000256" key="2">
    <source>
        <dbReference type="SAM" id="SignalP"/>
    </source>
</evidence>
<reference evidence="3 4" key="1">
    <citation type="submission" date="2021-01" db="EMBL/GenBank/DDBJ databases">
        <title>Whole genome shotgun sequence of Plantactinospora endophytica NBRC 110450.</title>
        <authorList>
            <person name="Komaki H."/>
            <person name="Tamura T."/>
        </authorList>
    </citation>
    <scope>NUCLEOTIDE SEQUENCE [LARGE SCALE GENOMIC DNA]</scope>
    <source>
        <strain evidence="3 4">NBRC 110450</strain>
    </source>
</reference>
<gene>
    <name evidence="3" type="ORF">Pen02_27150</name>
</gene>
<dbReference type="Proteomes" id="UP000646749">
    <property type="component" value="Unassembled WGS sequence"/>
</dbReference>